<evidence type="ECO:0000313" key="3">
    <source>
        <dbReference type="Proteomes" id="UP000250235"/>
    </source>
</evidence>
<dbReference type="OrthoDB" id="1839301at2759"/>
<protein>
    <submittedName>
        <fullName evidence="2">Uncharacterized protein</fullName>
    </submittedName>
</protein>
<feature type="region of interest" description="Disordered" evidence="1">
    <location>
        <begin position="230"/>
        <end position="262"/>
    </location>
</feature>
<feature type="region of interest" description="Disordered" evidence="1">
    <location>
        <begin position="185"/>
        <end position="215"/>
    </location>
</feature>
<evidence type="ECO:0000256" key="1">
    <source>
        <dbReference type="SAM" id="MobiDB-lite"/>
    </source>
</evidence>
<accession>A0A2Z7ADC6</accession>
<proteinExistence type="predicted"/>
<organism evidence="2 3">
    <name type="scientific">Dorcoceras hygrometricum</name>
    <dbReference type="NCBI Taxonomy" id="472368"/>
    <lineage>
        <taxon>Eukaryota</taxon>
        <taxon>Viridiplantae</taxon>
        <taxon>Streptophyta</taxon>
        <taxon>Embryophyta</taxon>
        <taxon>Tracheophyta</taxon>
        <taxon>Spermatophyta</taxon>
        <taxon>Magnoliopsida</taxon>
        <taxon>eudicotyledons</taxon>
        <taxon>Gunneridae</taxon>
        <taxon>Pentapetalae</taxon>
        <taxon>asterids</taxon>
        <taxon>lamiids</taxon>
        <taxon>Lamiales</taxon>
        <taxon>Gesneriaceae</taxon>
        <taxon>Didymocarpoideae</taxon>
        <taxon>Trichosporeae</taxon>
        <taxon>Loxocarpinae</taxon>
        <taxon>Dorcoceras</taxon>
    </lineage>
</organism>
<keyword evidence="3" id="KW-1185">Reference proteome</keyword>
<reference evidence="2 3" key="1">
    <citation type="journal article" date="2015" name="Proc. Natl. Acad. Sci. U.S.A.">
        <title>The resurrection genome of Boea hygrometrica: A blueprint for survival of dehydration.</title>
        <authorList>
            <person name="Xiao L."/>
            <person name="Yang G."/>
            <person name="Zhang L."/>
            <person name="Yang X."/>
            <person name="Zhao S."/>
            <person name="Ji Z."/>
            <person name="Zhou Q."/>
            <person name="Hu M."/>
            <person name="Wang Y."/>
            <person name="Chen M."/>
            <person name="Xu Y."/>
            <person name="Jin H."/>
            <person name="Xiao X."/>
            <person name="Hu G."/>
            <person name="Bao F."/>
            <person name="Hu Y."/>
            <person name="Wan P."/>
            <person name="Li L."/>
            <person name="Deng X."/>
            <person name="Kuang T."/>
            <person name="Xiang C."/>
            <person name="Zhu J.K."/>
            <person name="Oliver M.J."/>
            <person name="He Y."/>
        </authorList>
    </citation>
    <scope>NUCLEOTIDE SEQUENCE [LARGE SCALE GENOMIC DNA]</scope>
    <source>
        <strain evidence="3">cv. XS01</strain>
    </source>
</reference>
<sequence length="548" mass="60648">MESSLISNTNQVHFASVLAMDNTEMVAMFEALMVSGLNGFLGFQGKLVEISEEIFSRTFQLPVEGLIDINEVPKDLIFYARTKSSGEHLQTSCKKRELKIEYRILSDIVAKSISVKAGSFDVVTHERRGKPEDTLSISDSVEKYTKFGVGIFRGDIAINDKIAVENVEGLAGKSRVKKTPIKRAVSKQRPTVAATEPVVKKKRTSKGRSDPSKDSMKIVHVAQEAVPLQTIEPTPAVPAEQPPVPKRKSKKRRLRLQEDSDNDEVVEMRAAVEATVEADVVATWISTADDVDIIIEQVIAESAQLETDVGSPVVQKPDEMEKWFNLSYEEFVAREAEKLVETGSDSDGATETVACGTFFVIEPIADVIPTVEEKTSDDEAMTLELGLKDAGIDQPNFHSAQLGYLKLLQMGTQTQQDKAGNKYEVKPQYEELSKQLGGRHSHLVVTAPTIALDFSDTTQQSASHNVAPNQILNKDTSSNNSSLLPLKLPRKLPFKIPRSLNCSTQPFRVFAPAQHILQDWYEKKGLLERFPTLPRTLKTEVGINGKSR</sequence>
<evidence type="ECO:0000313" key="2">
    <source>
        <dbReference type="EMBL" id="KZV19345.1"/>
    </source>
</evidence>
<dbReference type="EMBL" id="KV016704">
    <property type="protein sequence ID" value="KZV19345.1"/>
    <property type="molecule type" value="Genomic_DNA"/>
</dbReference>
<dbReference type="AlphaFoldDB" id="A0A2Z7ADC6"/>
<dbReference type="Proteomes" id="UP000250235">
    <property type="component" value="Unassembled WGS sequence"/>
</dbReference>
<name>A0A2Z7ADC6_9LAMI</name>
<feature type="compositionally biased region" description="Basic residues" evidence="1">
    <location>
        <begin position="245"/>
        <end position="254"/>
    </location>
</feature>
<gene>
    <name evidence="2" type="ORF">F511_23119</name>
</gene>